<dbReference type="AlphaFoldDB" id="A0A7H8QJ59"/>
<evidence type="ECO:0000256" key="4">
    <source>
        <dbReference type="SAM" id="Coils"/>
    </source>
</evidence>
<evidence type="ECO:0000313" key="6">
    <source>
        <dbReference type="EMBL" id="QKX53989.1"/>
    </source>
</evidence>
<evidence type="ECO:0000256" key="2">
    <source>
        <dbReference type="ARBA" id="ARBA00013807"/>
    </source>
</evidence>
<feature type="compositionally biased region" description="Basic and acidic residues" evidence="5">
    <location>
        <begin position="487"/>
        <end position="496"/>
    </location>
</feature>
<dbReference type="GeneID" id="55988582"/>
<dbReference type="GO" id="GO:0000149">
    <property type="term" value="F:SNARE binding"/>
    <property type="evidence" value="ECO:0007669"/>
    <property type="project" value="TreeGrafter"/>
</dbReference>
<feature type="coiled-coil region" evidence="4">
    <location>
        <begin position="98"/>
        <end position="125"/>
    </location>
</feature>
<protein>
    <recommendedName>
        <fullName evidence="2">Autophagy-related protein 14</fullName>
    </recommendedName>
</protein>
<dbReference type="OrthoDB" id="16772at2759"/>
<dbReference type="GO" id="GO:0032991">
    <property type="term" value="C:protein-containing complex"/>
    <property type="evidence" value="ECO:0007669"/>
    <property type="project" value="UniProtKB-ARBA"/>
</dbReference>
<feature type="region of interest" description="Disordered" evidence="5">
    <location>
        <begin position="271"/>
        <end position="301"/>
    </location>
</feature>
<dbReference type="RefSeq" id="XP_035340168.1">
    <property type="nucleotide sequence ID" value="XM_035484275.1"/>
</dbReference>
<dbReference type="Pfam" id="PF10186">
    <property type="entry name" value="ATG14"/>
    <property type="match status" value="1"/>
</dbReference>
<comment type="similarity">
    <text evidence="1">Belongs to the ATG14 family.</text>
</comment>
<evidence type="ECO:0000256" key="3">
    <source>
        <dbReference type="ARBA" id="ARBA00023054"/>
    </source>
</evidence>
<dbReference type="KEGG" id="trg:TRUGW13939_01069"/>
<evidence type="ECO:0000256" key="1">
    <source>
        <dbReference type="ARBA" id="ARBA00009574"/>
    </source>
</evidence>
<reference evidence="7" key="1">
    <citation type="submission" date="2020-06" db="EMBL/GenBank/DDBJ databases">
        <title>A chromosome-scale genome assembly of Talaromyces rugulosus W13939.</title>
        <authorList>
            <person name="Wang B."/>
            <person name="Guo L."/>
            <person name="Ye K."/>
            <person name="Wang L."/>
        </authorList>
    </citation>
    <scope>NUCLEOTIDE SEQUENCE [LARGE SCALE GENOMIC DNA]</scope>
    <source>
        <strain evidence="7">W13939</strain>
    </source>
</reference>
<dbReference type="GO" id="GO:0035493">
    <property type="term" value="P:SNARE complex assembly"/>
    <property type="evidence" value="ECO:0007669"/>
    <property type="project" value="TreeGrafter"/>
</dbReference>
<evidence type="ECO:0000256" key="5">
    <source>
        <dbReference type="SAM" id="MobiDB-lite"/>
    </source>
</evidence>
<organism evidence="6 7">
    <name type="scientific">Talaromyces rugulosus</name>
    <name type="common">Penicillium rugulosum</name>
    <dbReference type="NCBI Taxonomy" id="121627"/>
    <lineage>
        <taxon>Eukaryota</taxon>
        <taxon>Fungi</taxon>
        <taxon>Dikarya</taxon>
        <taxon>Ascomycota</taxon>
        <taxon>Pezizomycotina</taxon>
        <taxon>Eurotiomycetes</taxon>
        <taxon>Eurotiomycetidae</taxon>
        <taxon>Eurotiales</taxon>
        <taxon>Trichocomaceae</taxon>
        <taxon>Talaromyces</taxon>
        <taxon>Talaromyces sect. Islandici</taxon>
    </lineage>
</organism>
<evidence type="ECO:0000313" key="7">
    <source>
        <dbReference type="Proteomes" id="UP000509510"/>
    </source>
</evidence>
<sequence>MGCQICSRNAASRSSFYCPSCARSHVYILRYENARVLLEKESIGQEIEVSIVGNTDAHRTSKVPLQAARERSLRWTIQAIQTEQARTAGRVQSIHAHAESLKSEIQRKRADVNNLKSRLKQRRSDAESAKFQLSDRRHLALSNIQNPIKRTEHLWHSLHTKTAESRIFLCREAANLYRLRQKARRKNNSVVESYWIGGVQVVDLKELHGAMPSHISTFFSNIAHLLVLVSHYLSLRLPAEIVLPHRNHATPTIFSPAASYSTRETIDSEYKSWYPSSSPTSSKPPPHVRGHRPRPLSVDKSLSRLMKEEPATYALFIEGASLLAWNVSWLCRTQGLHVGSDNRKTFSNMGKNLWQLLVSPPAQNPTSIRSVSGHDLQSKLKIDKNSPRTIIQRTKSFPIFGHYSHGTSHSFLGAAEGMEFVKSWKLLTPTKLADKLKSALQGEMANAEWELLEEKEWDEGLDFDPPAADPTTTNADISTEGPSNGAENKRRSESAI</sequence>
<keyword evidence="7" id="KW-1185">Reference proteome</keyword>
<feature type="compositionally biased region" description="Polar residues" evidence="5">
    <location>
        <begin position="470"/>
        <end position="486"/>
    </location>
</feature>
<name>A0A7H8QJ59_TALRU</name>
<dbReference type="GO" id="GO:0005768">
    <property type="term" value="C:endosome"/>
    <property type="evidence" value="ECO:0007669"/>
    <property type="project" value="TreeGrafter"/>
</dbReference>
<dbReference type="PANTHER" id="PTHR15157:SF13">
    <property type="entry name" value="AUTOPHAGY-RELATED PROTEIN 14"/>
    <property type="match status" value="1"/>
</dbReference>
<dbReference type="EMBL" id="CP055898">
    <property type="protein sequence ID" value="QKX53989.1"/>
    <property type="molecule type" value="Genomic_DNA"/>
</dbReference>
<dbReference type="PANTHER" id="PTHR15157">
    <property type="entry name" value="UV RADIATION RESISTANCE-ASSOCIATED GENE PROTEIN"/>
    <property type="match status" value="1"/>
</dbReference>
<keyword evidence="3 4" id="KW-0175">Coiled coil</keyword>
<dbReference type="InterPro" id="IPR018791">
    <property type="entry name" value="UV_resistance/autophagy_Atg14"/>
</dbReference>
<dbReference type="Proteomes" id="UP000509510">
    <property type="component" value="Chromosome I"/>
</dbReference>
<dbReference type="GO" id="GO:0000323">
    <property type="term" value="C:lytic vacuole"/>
    <property type="evidence" value="ECO:0007669"/>
    <property type="project" value="TreeGrafter"/>
</dbReference>
<proteinExistence type="inferred from homology"/>
<feature type="region of interest" description="Disordered" evidence="5">
    <location>
        <begin position="455"/>
        <end position="496"/>
    </location>
</feature>
<gene>
    <name evidence="6" type="ORF">TRUGW13939_01069</name>
</gene>
<accession>A0A7H8QJ59</accession>